<comment type="caution">
    <text evidence="2">The sequence shown here is derived from an EMBL/GenBank/DDBJ whole genome shotgun (WGS) entry which is preliminary data.</text>
</comment>
<evidence type="ECO:0000313" key="2">
    <source>
        <dbReference type="EMBL" id="OMJ73370.1"/>
    </source>
</evidence>
<proteinExistence type="predicted"/>
<organism evidence="2 3">
    <name type="scientific">Stentor coeruleus</name>
    <dbReference type="NCBI Taxonomy" id="5963"/>
    <lineage>
        <taxon>Eukaryota</taxon>
        <taxon>Sar</taxon>
        <taxon>Alveolata</taxon>
        <taxon>Ciliophora</taxon>
        <taxon>Postciliodesmatophora</taxon>
        <taxon>Heterotrichea</taxon>
        <taxon>Heterotrichida</taxon>
        <taxon>Stentoridae</taxon>
        <taxon>Stentor</taxon>
    </lineage>
</organism>
<dbReference type="AlphaFoldDB" id="A0A1R2B9V2"/>
<reference evidence="2 3" key="1">
    <citation type="submission" date="2016-11" db="EMBL/GenBank/DDBJ databases">
        <title>The macronuclear genome of Stentor coeruleus: a giant cell with tiny introns.</title>
        <authorList>
            <person name="Slabodnick M."/>
            <person name="Ruby J.G."/>
            <person name="Reiff S.B."/>
            <person name="Swart E.C."/>
            <person name="Gosai S."/>
            <person name="Prabakaran S."/>
            <person name="Witkowska E."/>
            <person name="Larue G.E."/>
            <person name="Fisher S."/>
            <person name="Freeman R.M."/>
            <person name="Gunawardena J."/>
            <person name="Chu W."/>
            <person name="Stover N.A."/>
            <person name="Gregory B.D."/>
            <person name="Nowacki M."/>
            <person name="Derisi J."/>
            <person name="Roy S.W."/>
            <person name="Marshall W.F."/>
            <person name="Sood P."/>
        </authorList>
    </citation>
    <scope>NUCLEOTIDE SEQUENCE [LARGE SCALE GENOMIC DNA]</scope>
    <source>
        <strain evidence="2">WM001</strain>
    </source>
</reference>
<accession>A0A1R2B9V2</accession>
<feature type="region of interest" description="Disordered" evidence="1">
    <location>
        <begin position="126"/>
        <end position="153"/>
    </location>
</feature>
<gene>
    <name evidence="2" type="ORF">SteCoe_27959</name>
</gene>
<evidence type="ECO:0000256" key="1">
    <source>
        <dbReference type="SAM" id="MobiDB-lite"/>
    </source>
</evidence>
<sequence>MANNQLHGLQIQSLHMALPQIDTPTIFHVTSTNRNNELYTEITSSRFEKETGSQLKDQEISDKIMSFTTLLCEALFRFSKPIDSMKLDLLISSSGQIYLIKANELIFNTANPESLRDMQRFSSIKRYEEEHSDSQSADDMLTPHPLQEKERKKVPHKFKIPLSKPVQNNSTAFLEMMAKTIQKTRKSTFLSEYFKGKSLNKSDNLLKKTTFKTTTTLDSNKDSTLDKLSTMTDLLSLIEKTRPRNWVKDHIKSSQSLLKAMTNKKSAYPSRRGSSCTPIPKELQSQVNLSNQTHYFKKSRVVYSMRELTPIKLSKRNTSMPKSYGNIRILRCQ</sequence>
<evidence type="ECO:0000313" key="3">
    <source>
        <dbReference type="Proteomes" id="UP000187209"/>
    </source>
</evidence>
<name>A0A1R2B9V2_9CILI</name>
<protein>
    <submittedName>
        <fullName evidence="2">Uncharacterized protein</fullName>
    </submittedName>
</protein>
<dbReference type="Proteomes" id="UP000187209">
    <property type="component" value="Unassembled WGS sequence"/>
</dbReference>
<keyword evidence="3" id="KW-1185">Reference proteome</keyword>
<dbReference type="EMBL" id="MPUH01000827">
    <property type="protein sequence ID" value="OMJ73370.1"/>
    <property type="molecule type" value="Genomic_DNA"/>
</dbReference>